<dbReference type="InterPro" id="IPR013041">
    <property type="entry name" value="Clathrin_app_Ig-like_sf"/>
</dbReference>
<comment type="caution">
    <text evidence="4">The sequence shown here is derived from an EMBL/GenBank/DDBJ whole genome shotgun (WGS) entry which is preliminary data.</text>
</comment>
<evidence type="ECO:0000313" key="5">
    <source>
        <dbReference type="Proteomes" id="UP000094527"/>
    </source>
</evidence>
<feature type="domain" description="Clathrin adaptor alpha/beta/gamma-adaptin appendage Ig-like subdomain" evidence="3">
    <location>
        <begin position="53"/>
        <end position="164"/>
    </location>
</feature>
<accession>A0A1D2MSM1</accession>
<dbReference type="SMART" id="SM00809">
    <property type="entry name" value="Alpha_adaptinC2"/>
    <property type="match status" value="1"/>
</dbReference>
<keyword evidence="5" id="KW-1185">Reference proteome</keyword>
<dbReference type="GO" id="GO:0006886">
    <property type="term" value="P:intracellular protein transport"/>
    <property type="evidence" value="ECO:0007669"/>
    <property type="project" value="InterPro"/>
</dbReference>
<dbReference type="Gene3D" id="2.60.40.1150">
    <property type="match status" value="1"/>
</dbReference>
<feature type="non-terminal residue" evidence="4">
    <location>
        <position position="1"/>
    </location>
</feature>
<dbReference type="STRING" id="48709.A0A1D2MSM1"/>
<keyword evidence="2" id="KW-0653">Protein transport</keyword>
<dbReference type="FunFam" id="2.60.40.1150:FF:000001">
    <property type="entry name" value="AP complex subunit beta"/>
    <property type="match status" value="1"/>
</dbReference>
<name>A0A1D2MSM1_ORCCI</name>
<protein>
    <submittedName>
        <fullName evidence="4">AP-1 complex subunit beta-1</fullName>
    </submittedName>
</protein>
<dbReference type="EMBL" id="LJIJ01000606">
    <property type="protein sequence ID" value="ODM95922.1"/>
    <property type="molecule type" value="Genomic_DNA"/>
</dbReference>
<dbReference type="Pfam" id="PF02883">
    <property type="entry name" value="Alpha_adaptinC2"/>
    <property type="match status" value="1"/>
</dbReference>
<sequence>RPYNLPQPSPFGPSLGALDVGNNTAAAPHQHKHQWEVVYWVNIFGWHHLTTTYIAPKTLWLPAVKGKGLEISGTFIRKNGQVSMEMTLTNRAMQAMSGFAVQFNKNSFGVIPAQPLQVPSPLTPNQSCEVSLLLNTSGPVQKMDPLNNLQVAIKNNRVDVLYCCRSHSNARVLLPRPRQIG</sequence>
<dbReference type="InterPro" id="IPR008152">
    <property type="entry name" value="Clathrin_a/b/g-adaptin_app_Ig"/>
</dbReference>
<keyword evidence="1" id="KW-0813">Transport</keyword>
<evidence type="ECO:0000259" key="3">
    <source>
        <dbReference type="SMART" id="SM00809"/>
    </source>
</evidence>
<organism evidence="4 5">
    <name type="scientific">Orchesella cincta</name>
    <name type="common">Springtail</name>
    <name type="synonym">Podura cincta</name>
    <dbReference type="NCBI Taxonomy" id="48709"/>
    <lineage>
        <taxon>Eukaryota</taxon>
        <taxon>Metazoa</taxon>
        <taxon>Ecdysozoa</taxon>
        <taxon>Arthropoda</taxon>
        <taxon>Hexapoda</taxon>
        <taxon>Collembola</taxon>
        <taxon>Entomobryomorpha</taxon>
        <taxon>Entomobryoidea</taxon>
        <taxon>Orchesellidae</taxon>
        <taxon>Orchesellinae</taxon>
        <taxon>Orchesella</taxon>
    </lineage>
</organism>
<gene>
    <name evidence="4" type="ORF">Ocin01_10762</name>
</gene>
<dbReference type="GO" id="GO:0016192">
    <property type="term" value="P:vesicle-mediated transport"/>
    <property type="evidence" value="ECO:0007669"/>
    <property type="project" value="InterPro"/>
</dbReference>
<reference evidence="4 5" key="1">
    <citation type="journal article" date="2016" name="Genome Biol. Evol.">
        <title>Gene Family Evolution Reflects Adaptation to Soil Environmental Stressors in the Genome of the Collembolan Orchesella cincta.</title>
        <authorList>
            <person name="Faddeeva-Vakhrusheva A."/>
            <person name="Derks M.F."/>
            <person name="Anvar S.Y."/>
            <person name="Agamennone V."/>
            <person name="Suring W."/>
            <person name="Smit S."/>
            <person name="van Straalen N.M."/>
            <person name="Roelofs D."/>
        </authorList>
    </citation>
    <scope>NUCLEOTIDE SEQUENCE [LARGE SCALE GENOMIC DNA]</scope>
    <source>
        <tissue evidence="4">Mixed pool</tissue>
    </source>
</reference>
<dbReference type="AlphaFoldDB" id="A0A1D2MSM1"/>
<dbReference type="Proteomes" id="UP000094527">
    <property type="component" value="Unassembled WGS sequence"/>
</dbReference>
<dbReference type="OrthoDB" id="10254310at2759"/>
<proteinExistence type="predicted"/>
<dbReference type="SUPFAM" id="SSF49348">
    <property type="entry name" value="Clathrin adaptor appendage domain"/>
    <property type="match status" value="1"/>
</dbReference>
<evidence type="ECO:0000313" key="4">
    <source>
        <dbReference type="EMBL" id="ODM95922.1"/>
    </source>
</evidence>
<evidence type="ECO:0000256" key="1">
    <source>
        <dbReference type="ARBA" id="ARBA00022448"/>
    </source>
</evidence>
<dbReference type="InterPro" id="IPR013037">
    <property type="entry name" value="Clathrin_b-adaptin_app_Ig-like"/>
</dbReference>
<evidence type="ECO:0000256" key="2">
    <source>
        <dbReference type="ARBA" id="ARBA00022927"/>
    </source>
</evidence>